<dbReference type="Gene3D" id="2.130.10.30">
    <property type="entry name" value="Regulator of chromosome condensation 1/beta-lactamase-inhibitor protein II"/>
    <property type="match status" value="3"/>
</dbReference>
<dbReference type="InterPro" id="IPR051625">
    <property type="entry name" value="Signaling_Regulatory_Domain"/>
</dbReference>
<keyword evidence="4" id="KW-1185">Reference proteome</keyword>
<dbReference type="AlphaFoldDB" id="A0A0W0ST29"/>
<dbReference type="PANTHER" id="PTHR22872:SF2">
    <property type="entry name" value="INHIBITOR OF BRUTON TYROSINE KINASE"/>
    <property type="match status" value="1"/>
</dbReference>
<dbReference type="Pfam" id="PF25390">
    <property type="entry name" value="WD40_RLD"/>
    <property type="match status" value="1"/>
</dbReference>
<proteinExistence type="predicted"/>
<dbReference type="OrthoDB" id="238206at2"/>
<dbReference type="InterPro" id="IPR000408">
    <property type="entry name" value="Reg_chr_condens"/>
</dbReference>
<dbReference type="PRINTS" id="PR00633">
    <property type="entry name" value="RCCNDNSATION"/>
</dbReference>
<evidence type="ECO:0000313" key="3">
    <source>
        <dbReference type="EMBL" id="KTC86551.1"/>
    </source>
</evidence>
<gene>
    <name evidence="3" type="ORF">Lbru_0492</name>
</gene>
<name>A0A0W0ST29_9GAMM</name>
<dbReference type="InterPro" id="IPR058923">
    <property type="entry name" value="RCC1-like_dom"/>
</dbReference>
<dbReference type="SUPFAM" id="SSF50985">
    <property type="entry name" value="RCC1/BLIP-II"/>
    <property type="match status" value="1"/>
</dbReference>
<dbReference type="Proteomes" id="UP000054742">
    <property type="component" value="Unassembled WGS sequence"/>
</dbReference>
<dbReference type="STRING" id="29422.Lbru_0492"/>
<sequence>MTQTQIVTQNNDNGSLIHLPLELISLILTYLDAESTAIFMQTLLIAKVRAISRNNPKLTISEAVWDCYHHNRALYEILKPQAVRIAAGGHSSFYTSLQNNWYAWGDNRHEKLSFAEDEKLHTPRLIPPPQKKTKGWHTLAMWKKPNENLQVVQIVSGQSHTLYLTADSKVYISGNIFSDSIKKIPNPGTTKLLKQLAHEKISMMATGSNHALFLTENGHVYSWGENQYGQLGLGHFQKQYTPQLIQALTDQKIVAIFAGDSASFCITKAGLVYSFGWSAFGQLGLPPNCSQSYPSLVVALRETKITAIASGFNHTLFLSESGEVYGSGEYTNGKLGTNFYVTKPTLIKHLSDKKVIMVAAGHEHSLCLTNEGKVYGFGSNANGQLGLDKIYTNSKERSEPTPVLITRLQNEFVTAIAAGHLHTLCQTKKGSVYSFGDNDKGQLGHNLVDKNNTPQKISIPFQMNHISRKNDVLTMN</sequence>
<evidence type="ECO:0000313" key="4">
    <source>
        <dbReference type="Proteomes" id="UP000054742"/>
    </source>
</evidence>
<evidence type="ECO:0000259" key="2">
    <source>
        <dbReference type="Pfam" id="PF25390"/>
    </source>
</evidence>
<dbReference type="InterPro" id="IPR009091">
    <property type="entry name" value="RCC1/BLIP-II"/>
</dbReference>
<keyword evidence="1" id="KW-0677">Repeat</keyword>
<dbReference type="PROSITE" id="PS50012">
    <property type="entry name" value="RCC1_3"/>
    <property type="match status" value="6"/>
</dbReference>
<protein>
    <submittedName>
        <fullName evidence="3">Regulator of chromosome condensation (RCC1) repeat protein</fullName>
    </submittedName>
</protein>
<organism evidence="3 4">
    <name type="scientific">Legionella brunensis</name>
    <dbReference type="NCBI Taxonomy" id="29422"/>
    <lineage>
        <taxon>Bacteria</taxon>
        <taxon>Pseudomonadati</taxon>
        <taxon>Pseudomonadota</taxon>
        <taxon>Gammaproteobacteria</taxon>
        <taxon>Legionellales</taxon>
        <taxon>Legionellaceae</taxon>
        <taxon>Legionella</taxon>
    </lineage>
</organism>
<dbReference type="RefSeq" id="WP_058440595.1">
    <property type="nucleotide sequence ID" value="NZ_CAAAHU010000025.1"/>
</dbReference>
<feature type="domain" description="RCC1-like" evidence="2">
    <location>
        <begin position="192"/>
        <end position="460"/>
    </location>
</feature>
<accession>A0A0W0ST29</accession>
<dbReference type="EMBL" id="LNXV01000004">
    <property type="protein sequence ID" value="KTC86551.1"/>
    <property type="molecule type" value="Genomic_DNA"/>
</dbReference>
<dbReference type="PROSITE" id="PS00626">
    <property type="entry name" value="RCC1_2"/>
    <property type="match status" value="3"/>
</dbReference>
<dbReference type="PANTHER" id="PTHR22872">
    <property type="entry name" value="BTK-BINDING PROTEIN-RELATED"/>
    <property type="match status" value="1"/>
</dbReference>
<reference evidence="3 4" key="1">
    <citation type="submission" date="2015-11" db="EMBL/GenBank/DDBJ databases">
        <title>Genomic analysis of 38 Legionella species identifies large and diverse effector repertoires.</title>
        <authorList>
            <person name="Burstein D."/>
            <person name="Amaro F."/>
            <person name="Zusman T."/>
            <person name="Lifshitz Z."/>
            <person name="Cohen O."/>
            <person name="Gilbert J.A."/>
            <person name="Pupko T."/>
            <person name="Shuman H.A."/>
            <person name="Segal G."/>
        </authorList>
    </citation>
    <scope>NUCLEOTIDE SEQUENCE [LARGE SCALE GENOMIC DNA]</scope>
    <source>
        <strain evidence="3 4">ATCC 43878</strain>
    </source>
</reference>
<comment type="caution">
    <text evidence="3">The sequence shown here is derived from an EMBL/GenBank/DDBJ whole genome shotgun (WGS) entry which is preliminary data.</text>
</comment>
<dbReference type="PATRIC" id="fig|29422.6.peg.516"/>
<evidence type="ECO:0000256" key="1">
    <source>
        <dbReference type="ARBA" id="ARBA00022737"/>
    </source>
</evidence>